<keyword evidence="2" id="KW-1185">Reference proteome</keyword>
<accession>A0ABR1G9Q9</accession>
<proteinExistence type="predicted"/>
<dbReference type="PROSITE" id="PS50082">
    <property type="entry name" value="WD_REPEATS_2"/>
    <property type="match status" value="2"/>
</dbReference>
<dbReference type="Gene3D" id="2.130.10.10">
    <property type="entry name" value="YVTN repeat-like/Quinoprotein amine dehydrogenase"/>
    <property type="match status" value="2"/>
</dbReference>
<sequence length="347" mass="36033">MAAPEVSSSLNPSRFAMGAVFAGGGDESTFLAFHRLGQYCASATADGALKLIDAVNGCVKKTVHCRKYGVAAGCFAHHEQSLLVAGAGGDSTIRHLSLYDNRYVRAFAGHDAPVTSVEPSPADDTFLSCGADGRVVLWDLARPQAAVAALKLDRAWADRKADAALAAQAADGVVFAVGASSADRRDGGLVKVYDARKFEGGPFATFSLDGAAARACAEAGGGDGSVGDRFARGRWTSLEFSPDGDKMVVATDGGAHLVFDSFEGDAKLLLEGPPQSPDFATTATFTSDGYSVVAGCEDAKIRVWDAEKRARPAALHGHAGPVRHVACSRKYDVLASCCASAVLWLAD</sequence>
<dbReference type="InterPro" id="IPR015943">
    <property type="entry name" value="WD40/YVTN_repeat-like_dom_sf"/>
</dbReference>
<dbReference type="InterPro" id="IPR037867">
    <property type="entry name" value="Swd2/WDR82"/>
</dbReference>
<name>A0ABR1G9Q9_AURAN</name>
<evidence type="ECO:0000313" key="2">
    <source>
        <dbReference type="Proteomes" id="UP001363151"/>
    </source>
</evidence>
<dbReference type="SMART" id="SM00320">
    <property type="entry name" value="WD40"/>
    <property type="match status" value="6"/>
</dbReference>
<dbReference type="GO" id="GO:0003682">
    <property type="term" value="F:chromatin binding"/>
    <property type="evidence" value="ECO:0007669"/>
    <property type="project" value="TreeGrafter"/>
</dbReference>
<dbReference type="InterPro" id="IPR001680">
    <property type="entry name" value="WD40_rpt"/>
</dbReference>
<gene>
    <name evidence="1" type="ORF">SO694_00005011</name>
</gene>
<dbReference type="Proteomes" id="UP001363151">
    <property type="component" value="Unassembled WGS sequence"/>
</dbReference>
<dbReference type="InterPro" id="IPR036322">
    <property type="entry name" value="WD40_repeat_dom_sf"/>
</dbReference>
<dbReference type="GO" id="GO:0048188">
    <property type="term" value="C:Set1C/COMPASS complex"/>
    <property type="evidence" value="ECO:0007669"/>
    <property type="project" value="TreeGrafter"/>
</dbReference>
<dbReference type="Pfam" id="PF00400">
    <property type="entry name" value="WD40"/>
    <property type="match status" value="2"/>
</dbReference>
<dbReference type="KEGG" id="aaf:AURANDRAFT_33261"/>
<dbReference type="GO" id="GO:0016070">
    <property type="term" value="P:RNA metabolic process"/>
    <property type="evidence" value="ECO:0007669"/>
    <property type="project" value="UniProtKB-ARBA"/>
</dbReference>
<protein>
    <submittedName>
        <fullName evidence="1">WD-repeat domain</fullName>
    </submittedName>
</protein>
<dbReference type="PROSITE" id="PS50294">
    <property type="entry name" value="WD_REPEATS_REGION"/>
    <property type="match status" value="1"/>
</dbReference>
<organism evidence="1 2">
    <name type="scientific">Aureococcus anophagefferens</name>
    <name type="common">Harmful bloom alga</name>
    <dbReference type="NCBI Taxonomy" id="44056"/>
    <lineage>
        <taxon>Eukaryota</taxon>
        <taxon>Sar</taxon>
        <taxon>Stramenopiles</taxon>
        <taxon>Ochrophyta</taxon>
        <taxon>Pelagophyceae</taxon>
        <taxon>Pelagomonadales</taxon>
        <taxon>Pelagomonadaceae</taxon>
        <taxon>Aureococcus</taxon>
    </lineage>
</organism>
<dbReference type="SUPFAM" id="SSF50978">
    <property type="entry name" value="WD40 repeat-like"/>
    <property type="match status" value="1"/>
</dbReference>
<reference evidence="1 2" key="1">
    <citation type="submission" date="2024-03" db="EMBL/GenBank/DDBJ databases">
        <title>Aureococcus anophagefferens CCMP1851 and Kratosvirus quantuckense: Draft genome of a second virus-susceptible host strain in the model system.</title>
        <authorList>
            <person name="Chase E."/>
            <person name="Truchon A.R."/>
            <person name="Schepens W."/>
            <person name="Wilhelm S.W."/>
        </authorList>
    </citation>
    <scope>NUCLEOTIDE SEQUENCE [LARGE SCALE GENOMIC DNA]</scope>
    <source>
        <strain evidence="1 2">CCMP1851</strain>
    </source>
</reference>
<dbReference type="EMBL" id="JBBJCI010000039">
    <property type="protein sequence ID" value="KAK7249799.1"/>
    <property type="molecule type" value="Genomic_DNA"/>
</dbReference>
<comment type="caution">
    <text evidence="1">The sequence shown here is derived from an EMBL/GenBank/DDBJ whole genome shotgun (WGS) entry which is preliminary data.</text>
</comment>
<evidence type="ECO:0000313" key="1">
    <source>
        <dbReference type="EMBL" id="KAK7249799.1"/>
    </source>
</evidence>
<dbReference type="PANTHER" id="PTHR19861">
    <property type="entry name" value="WD40 REPEAT PROTEIN SWD2"/>
    <property type="match status" value="1"/>
</dbReference>
<dbReference type="PANTHER" id="PTHR19861:SF0">
    <property type="entry name" value="WD REPEAT-CONTAINING PROTEIN 82"/>
    <property type="match status" value="1"/>
</dbReference>